<dbReference type="Pfam" id="PF00291">
    <property type="entry name" value="PALP"/>
    <property type="match status" value="1"/>
</dbReference>
<keyword evidence="9" id="KW-0456">Lyase</keyword>
<dbReference type="Gene3D" id="3.40.50.1100">
    <property type="match status" value="3"/>
</dbReference>
<dbReference type="GO" id="GO:0030170">
    <property type="term" value="F:pyridoxal phosphate binding"/>
    <property type="evidence" value="ECO:0007669"/>
    <property type="project" value="InterPro"/>
</dbReference>
<comment type="pathway">
    <text evidence="3">Carbohydrate biosynthesis; gluconeogenesis.</text>
</comment>
<dbReference type="PANTHER" id="PTHR48078:SF2">
    <property type="entry name" value="CATABOLIC L-SERINE_THREONINE DEHYDRATASE"/>
    <property type="match status" value="1"/>
</dbReference>
<dbReference type="EC" id="4.3.1.17" evidence="5"/>
<dbReference type="AlphaFoldDB" id="A0A6A5QXI6"/>
<evidence type="ECO:0000256" key="7">
    <source>
        <dbReference type="ARBA" id="ARBA00022490"/>
    </source>
</evidence>
<dbReference type="Proteomes" id="UP000800096">
    <property type="component" value="Unassembled WGS sequence"/>
</dbReference>
<comment type="catalytic activity">
    <reaction evidence="10">
        <text>L-serine = pyruvate + NH4(+)</text>
        <dbReference type="Rhea" id="RHEA:19169"/>
        <dbReference type="ChEBI" id="CHEBI:15361"/>
        <dbReference type="ChEBI" id="CHEBI:28938"/>
        <dbReference type="ChEBI" id="CHEBI:33384"/>
        <dbReference type="EC" id="4.3.1.17"/>
    </reaction>
</comment>
<comment type="cofactor">
    <cofactor evidence="1">
        <name>pyridoxal 5'-phosphate</name>
        <dbReference type="ChEBI" id="CHEBI:597326"/>
    </cofactor>
</comment>
<dbReference type="InterPro" id="IPR000634">
    <property type="entry name" value="Ser/Thr_deHydtase_PyrdxlP-BS"/>
</dbReference>
<organism evidence="12 13">
    <name type="scientific">Ampelomyces quisqualis</name>
    <name type="common">Powdery mildew agent</name>
    <dbReference type="NCBI Taxonomy" id="50730"/>
    <lineage>
        <taxon>Eukaryota</taxon>
        <taxon>Fungi</taxon>
        <taxon>Dikarya</taxon>
        <taxon>Ascomycota</taxon>
        <taxon>Pezizomycotina</taxon>
        <taxon>Dothideomycetes</taxon>
        <taxon>Pleosporomycetidae</taxon>
        <taxon>Pleosporales</taxon>
        <taxon>Pleosporineae</taxon>
        <taxon>Phaeosphaeriaceae</taxon>
        <taxon>Ampelomyces</taxon>
    </lineage>
</organism>
<name>A0A6A5QXI6_AMPQU</name>
<dbReference type="PROSITE" id="PS00165">
    <property type="entry name" value="DEHYDRATASE_SER_THR"/>
    <property type="match status" value="1"/>
</dbReference>
<gene>
    <name evidence="12" type="ORF">BDU57DRAFT_593166</name>
</gene>
<dbReference type="GO" id="GO:0006565">
    <property type="term" value="P:L-serine catabolic process"/>
    <property type="evidence" value="ECO:0007669"/>
    <property type="project" value="TreeGrafter"/>
</dbReference>
<evidence type="ECO:0000313" key="13">
    <source>
        <dbReference type="Proteomes" id="UP000800096"/>
    </source>
</evidence>
<accession>A0A6A5QXI6</accession>
<evidence type="ECO:0000256" key="8">
    <source>
        <dbReference type="ARBA" id="ARBA00022898"/>
    </source>
</evidence>
<dbReference type="GO" id="GO:0005737">
    <property type="term" value="C:cytoplasm"/>
    <property type="evidence" value="ECO:0007669"/>
    <property type="project" value="UniProtKB-SubCell"/>
</dbReference>
<evidence type="ECO:0000256" key="1">
    <source>
        <dbReference type="ARBA" id="ARBA00001933"/>
    </source>
</evidence>
<dbReference type="EMBL" id="ML979133">
    <property type="protein sequence ID" value="KAF1919256.1"/>
    <property type="molecule type" value="Genomic_DNA"/>
</dbReference>
<dbReference type="InterPro" id="IPR001926">
    <property type="entry name" value="TrpB-like_PALP"/>
</dbReference>
<evidence type="ECO:0000256" key="5">
    <source>
        <dbReference type="ARBA" id="ARBA00012093"/>
    </source>
</evidence>
<evidence type="ECO:0000256" key="2">
    <source>
        <dbReference type="ARBA" id="ARBA00004496"/>
    </source>
</evidence>
<comment type="subcellular location">
    <subcellularLocation>
        <location evidence="2">Cytoplasm</location>
    </subcellularLocation>
</comment>
<dbReference type="GO" id="GO:0004794">
    <property type="term" value="F:threonine deaminase activity"/>
    <property type="evidence" value="ECO:0007669"/>
    <property type="project" value="TreeGrafter"/>
</dbReference>
<dbReference type="OrthoDB" id="7773036at2759"/>
<evidence type="ECO:0000256" key="9">
    <source>
        <dbReference type="ARBA" id="ARBA00023239"/>
    </source>
</evidence>
<keyword evidence="13" id="KW-1185">Reference proteome</keyword>
<reference evidence="12" key="1">
    <citation type="journal article" date="2020" name="Stud. Mycol.">
        <title>101 Dothideomycetes genomes: a test case for predicting lifestyles and emergence of pathogens.</title>
        <authorList>
            <person name="Haridas S."/>
            <person name="Albert R."/>
            <person name="Binder M."/>
            <person name="Bloem J."/>
            <person name="Labutti K."/>
            <person name="Salamov A."/>
            <person name="Andreopoulos B."/>
            <person name="Baker S."/>
            <person name="Barry K."/>
            <person name="Bills G."/>
            <person name="Bluhm B."/>
            <person name="Cannon C."/>
            <person name="Castanera R."/>
            <person name="Culley D."/>
            <person name="Daum C."/>
            <person name="Ezra D."/>
            <person name="Gonzalez J."/>
            <person name="Henrissat B."/>
            <person name="Kuo A."/>
            <person name="Liang C."/>
            <person name="Lipzen A."/>
            <person name="Lutzoni F."/>
            <person name="Magnuson J."/>
            <person name="Mondo S."/>
            <person name="Nolan M."/>
            <person name="Ohm R."/>
            <person name="Pangilinan J."/>
            <person name="Park H.-J."/>
            <person name="Ramirez L."/>
            <person name="Alfaro M."/>
            <person name="Sun H."/>
            <person name="Tritt A."/>
            <person name="Yoshinaga Y."/>
            <person name="Zwiers L.-H."/>
            <person name="Turgeon B."/>
            <person name="Goodwin S."/>
            <person name="Spatafora J."/>
            <person name="Crous P."/>
            <person name="Grigoriev I."/>
        </authorList>
    </citation>
    <scope>NUCLEOTIDE SEQUENCE</scope>
    <source>
        <strain evidence="12">HMLAC05119</strain>
    </source>
</reference>
<dbReference type="FunFam" id="3.40.50.1100:FF:000040">
    <property type="entry name" value="L-serine dehydratase, putative"/>
    <property type="match status" value="1"/>
</dbReference>
<dbReference type="PANTHER" id="PTHR48078">
    <property type="entry name" value="THREONINE DEHYDRATASE, MITOCHONDRIAL-RELATED"/>
    <property type="match status" value="1"/>
</dbReference>
<evidence type="ECO:0000313" key="12">
    <source>
        <dbReference type="EMBL" id="KAF1919256.1"/>
    </source>
</evidence>
<comment type="similarity">
    <text evidence="4">Belongs to the serine/threonine dehydratase family.</text>
</comment>
<proteinExistence type="inferred from homology"/>
<dbReference type="GO" id="GO:0003941">
    <property type="term" value="F:L-serine ammonia-lyase activity"/>
    <property type="evidence" value="ECO:0007669"/>
    <property type="project" value="UniProtKB-EC"/>
</dbReference>
<feature type="domain" description="Tryptophan synthase beta chain-like PALP" evidence="11">
    <location>
        <begin position="14"/>
        <end position="295"/>
    </location>
</feature>
<keyword evidence="7" id="KW-0963">Cytoplasm</keyword>
<dbReference type="GO" id="GO:0006094">
    <property type="term" value="P:gluconeogenesis"/>
    <property type="evidence" value="ECO:0007669"/>
    <property type="project" value="UniProtKB-KW"/>
</dbReference>
<dbReference type="InterPro" id="IPR050147">
    <property type="entry name" value="Ser/Thr_Dehydratase"/>
</dbReference>
<evidence type="ECO:0000259" key="11">
    <source>
        <dbReference type="Pfam" id="PF00291"/>
    </source>
</evidence>
<dbReference type="SUPFAM" id="SSF53686">
    <property type="entry name" value="Tryptophan synthase beta subunit-like PLP-dependent enzymes"/>
    <property type="match status" value="1"/>
</dbReference>
<keyword evidence="8" id="KW-0663">Pyridoxal phosphate</keyword>
<evidence type="ECO:0000256" key="3">
    <source>
        <dbReference type="ARBA" id="ARBA00004742"/>
    </source>
</evidence>
<evidence type="ECO:0000256" key="4">
    <source>
        <dbReference type="ARBA" id="ARBA00010869"/>
    </source>
</evidence>
<evidence type="ECO:0000256" key="6">
    <source>
        <dbReference type="ARBA" id="ARBA00022432"/>
    </source>
</evidence>
<dbReference type="GO" id="GO:0006567">
    <property type="term" value="P:L-threonine catabolic process"/>
    <property type="evidence" value="ECO:0007669"/>
    <property type="project" value="TreeGrafter"/>
</dbReference>
<evidence type="ECO:0000256" key="10">
    <source>
        <dbReference type="ARBA" id="ARBA00049406"/>
    </source>
</evidence>
<sequence>MTITNDEEIMIARPWRRTPLLHSTVLSKHAGCQIYLKLENLQPSGSFKSRGIGNFLLAHISKAASKSNIHFFTSSGGNAGLACVTAAVSLNVHATIVVPMSTSKYMIGKLHAAGAQDVVQYGDSWAEADSHLREVVIPRAKSRNEETVYVHPFDDEAVWDGHATLVPEILEDLHGEAPDVAVCSVGGGGLFTGIIQGLDTASVQTKVLAVETEATRLGARRVAAKAFEYAKREFVTSVVLKDRDAIEGCVGFADDERIMVEPACGVSIAMCYSGRLKKLLPGLTERSRVVIVVCGGSNVTAAMLHGWVEDRQ</sequence>
<keyword evidence="6" id="KW-0312">Gluconeogenesis</keyword>
<dbReference type="InterPro" id="IPR036052">
    <property type="entry name" value="TrpB-like_PALP_sf"/>
</dbReference>
<dbReference type="GO" id="GO:0009097">
    <property type="term" value="P:isoleucine biosynthetic process"/>
    <property type="evidence" value="ECO:0007669"/>
    <property type="project" value="TreeGrafter"/>
</dbReference>
<protein>
    <recommendedName>
        <fullName evidence="5">L-serine ammonia-lyase</fullName>
        <ecNumber evidence="5">4.3.1.17</ecNumber>
    </recommendedName>
</protein>